<protein>
    <submittedName>
        <fullName evidence="3">Uncharacterized protein</fullName>
    </submittedName>
</protein>
<dbReference type="EMBL" id="UFAJ01000409">
    <property type="protein sequence ID" value="SSD60638.1"/>
    <property type="molecule type" value="Genomic_DNA"/>
</dbReference>
<keyword evidence="4" id="KW-1185">Reference proteome</keyword>
<feature type="signal peptide" evidence="2">
    <location>
        <begin position="1"/>
        <end position="22"/>
    </location>
</feature>
<evidence type="ECO:0000313" key="4">
    <source>
        <dbReference type="Proteomes" id="UP000262825"/>
    </source>
</evidence>
<dbReference type="VEuPathDB" id="FungiDB:SCODWIG_02399"/>
<dbReference type="InterPro" id="IPR028000">
    <property type="entry name" value="Pma1"/>
</dbReference>
<keyword evidence="1" id="KW-1133">Transmembrane helix</keyword>
<feature type="transmembrane region" description="Helical" evidence="1">
    <location>
        <begin position="321"/>
        <end position="345"/>
    </location>
</feature>
<gene>
    <name evidence="3" type="ORF">SCODWIG_02399</name>
</gene>
<name>A0A376B7J7_9ASCO</name>
<keyword evidence="1" id="KW-0812">Transmembrane</keyword>
<dbReference type="OrthoDB" id="4084551at2759"/>
<reference evidence="4" key="1">
    <citation type="submission" date="2018-06" db="EMBL/GenBank/DDBJ databases">
        <authorList>
            <person name="Guldener U."/>
        </authorList>
    </citation>
    <scope>NUCLEOTIDE SEQUENCE [LARGE SCALE GENOMIC DNA]</scope>
    <source>
        <strain evidence="4">UTAD17</strain>
    </source>
</reference>
<proteinExistence type="predicted"/>
<dbReference type="Pfam" id="PF14610">
    <property type="entry name" value="Psg1"/>
    <property type="match status" value="1"/>
</dbReference>
<keyword evidence="1" id="KW-0472">Membrane</keyword>
<dbReference type="Proteomes" id="UP000262825">
    <property type="component" value="Unassembled WGS sequence"/>
</dbReference>
<evidence type="ECO:0000256" key="2">
    <source>
        <dbReference type="SAM" id="SignalP"/>
    </source>
</evidence>
<feature type="chain" id="PRO_5016615561" evidence="2">
    <location>
        <begin position="23"/>
        <end position="397"/>
    </location>
</feature>
<sequence length="397" mass="45792">MPTSKSLLLLLLVLSTSHFANAWRDVVMPRPKDTTTTEAPKPWVRTIYDSAKEIVTPTVIAGITFSAEPDKESDPLKPWVSLKKDGSPVTIKPEIKNGRTKNAYPSYSTYFQNVYTTSLTYEDLGKPQNMDPDDIFEKEIFVDDDDTYTSLNPVMRCTPLSYFQKGPAKNILSEPFCSPREKTNLKVDDTYFITWYTKFFTHPVTEQIAEKVRLHFTYVKEDARDKNLHKRNPEKATFFITEWLNNVDGIFPLEVQEAWLQGQAYRAILVTIQPDYINDDEFLPSTADNGLEFIIKLGSKVFKTTKEQLALQDAGIYNDSIYYIILAIPMCVVVTFVGMYFFLYLTKGNRDFSDIKSSVLKSRHRVIGRIKDIKKFRGIKNHKYEELPQFKKVSKQN</sequence>
<accession>A0A376B7J7</accession>
<dbReference type="AlphaFoldDB" id="A0A376B7J7"/>
<evidence type="ECO:0000313" key="3">
    <source>
        <dbReference type="EMBL" id="SSD60638.1"/>
    </source>
</evidence>
<keyword evidence="2" id="KW-0732">Signal</keyword>
<organism evidence="3 4">
    <name type="scientific">Saccharomycodes ludwigii</name>
    <dbReference type="NCBI Taxonomy" id="36035"/>
    <lineage>
        <taxon>Eukaryota</taxon>
        <taxon>Fungi</taxon>
        <taxon>Dikarya</taxon>
        <taxon>Ascomycota</taxon>
        <taxon>Saccharomycotina</taxon>
        <taxon>Saccharomycetes</taxon>
        <taxon>Saccharomycodales</taxon>
        <taxon>Saccharomycodaceae</taxon>
        <taxon>Saccharomycodes</taxon>
    </lineage>
</organism>
<evidence type="ECO:0000256" key="1">
    <source>
        <dbReference type="SAM" id="Phobius"/>
    </source>
</evidence>